<protein>
    <submittedName>
        <fullName evidence="9">RNA polymerase subunit sigma-24</fullName>
    </submittedName>
</protein>
<keyword evidence="4" id="KW-0804">Transcription</keyword>
<dbReference type="GO" id="GO:0016987">
    <property type="term" value="F:sigma factor activity"/>
    <property type="evidence" value="ECO:0007669"/>
    <property type="project" value="UniProtKB-KW"/>
</dbReference>
<dbReference type="AlphaFoldDB" id="A0A7K2IRV3"/>
<dbReference type="EMBL" id="WWHY01000001">
    <property type="protein sequence ID" value="MYR32606.1"/>
    <property type="molecule type" value="Genomic_DNA"/>
</dbReference>
<dbReference type="InterPro" id="IPR013324">
    <property type="entry name" value="RNA_pol_sigma_r3/r4-like"/>
</dbReference>
<dbReference type="InterPro" id="IPR036388">
    <property type="entry name" value="WH-like_DNA-bd_sf"/>
</dbReference>
<feature type="domain" description="RNA polymerase sigma-70 region 2" evidence="6">
    <location>
        <begin position="20"/>
        <end position="80"/>
    </location>
</feature>
<dbReference type="Gene3D" id="1.10.1740.10">
    <property type="match status" value="1"/>
</dbReference>
<evidence type="ECO:0000259" key="8">
    <source>
        <dbReference type="Pfam" id="PF20239"/>
    </source>
</evidence>
<evidence type="ECO:0000259" key="6">
    <source>
        <dbReference type="Pfam" id="PF04542"/>
    </source>
</evidence>
<dbReference type="PANTHER" id="PTHR47756:SF1">
    <property type="entry name" value="BLL0085 PROTEIN"/>
    <property type="match status" value="1"/>
</dbReference>
<feature type="domain" description="DUF6596" evidence="8">
    <location>
        <begin position="186"/>
        <end position="286"/>
    </location>
</feature>
<dbReference type="SUPFAM" id="SSF88659">
    <property type="entry name" value="Sigma3 and sigma4 domains of RNA polymerase sigma factors"/>
    <property type="match status" value="1"/>
</dbReference>
<comment type="similarity">
    <text evidence="1">Belongs to the sigma-70 factor family. ECF subfamily.</text>
</comment>
<evidence type="ECO:0000256" key="5">
    <source>
        <dbReference type="SAM" id="MobiDB-lite"/>
    </source>
</evidence>
<evidence type="ECO:0000256" key="4">
    <source>
        <dbReference type="ARBA" id="ARBA00023163"/>
    </source>
</evidence>
<dbReference type="RefSeq" id="WP_017533075.1">
    <property type="nucleotide sequence ID" value="NZ_JBEXQO010000011.1"/>
</dbReference>
<gene>
    <name evidence="9" type="ORF">GTW20_10055</name>
</gene>
<dbReference type="PANTHER" id="PTHR47756">
    <property type="entry name" value="BLL6612 PROTEIN-RELATED"/>
    <property type="match status" value="1"/>
</dbReference>
<dbReference type="Proteomes" id="UP000467124">
    <property type="component" value="Unassembled WGS sequence"/>
</dbReference>
<dbReference type="InterPro" id="IPR013249">
    <property type="entry name" value="RNA_pol_sigma70_r4_t2"/>
</dbReference>
<feature type="region of interest" description="Disordered" evidence="5">
    <location>
        <begin position="387"/>
        <end position="420"/>
    </location>
</feature>
<keyword evidence="2" id="KW-0805">Transcription regulation</keyword>
<dbReference type="GO" id="GO:0006352">
    <property type="term" value="P:DNA-templated transcription initiation"/>
    <property type="evidence" value="ECO:0007669"/>
    <property type="project" value="InterPro"/>
</dbReference>
<dbReference type="Pfam" id="PF04542">
    <property type="entry name" value="Sigma70_r2"/>
    <property type="match status" value="1"/>
</dbReference>
<dbReference type="Pfam" id="PF20239">
    <property type="entry name" value="DUF6596"/>
    <property type="match status" value="1"/>
</dbReference>
<name>A0A7K2IRV3_9ACTN</name>
<dbReference type="Pfam" id="PF08281">
    <property type="entry name" value="Sigma70_r4_2"/>
    <property type="match status" value="1"/>
</dbReference>
<evidence type="ECO:0000313" key="9">
    <source>
        <dbReference type="EMBL" id="MYR32606.1"/>
    </source>
</evidence>
<dbReference type="SUPFAM" id="SSF88946">
    <property type="entry name" value="Sigma2 domain of RNA polymerase sigma factors"/>
    <property type="match status" value="1"/>
</dbReference>
<dbReference type="InterPro" id="IPR013325">
    <property type="entry name" value="RNA_pol_sigma_r2"/>
</dbReference>
<dbReference type="InterPro" id="IPR007627">
    <property type="entry name" value="RNA_pol_sigma70_r2"/>
</dbReference>
<dbReference type="InterPro" id="IPR046531">
    <property type="entry name" value="DUF6596"/>
</dbReference>
<dbReference type="GO" id="GO:0003677">
    <property type="term" value="F:DNA binding"/>
    <property type="evidence" value="ECO:0007669"/>
    <property type="project" value="InterPro"/>
</dbReference>
<dbReference type="Gene3D" id="1.10.10.10">
    <property type="entry name" value="Winged helix-like DNA-binding domain superfamily/Winged helix DNA-binding domain"/>
    <property type="match status" value="1"/>
</dbReference>
<keyword evidence="3" id="KW-0731">Sigma factor</keyword>
<proteinExistence type="inferred from homology"/>
<evidence type="ECO:0000256" key="3">
    <source>
        <dbReference type="ARBA" id="ARBA00023082"/>
    </source>
</evidence>
<evidence type="ECO:0000313" key="10">
    <source>
        <dbReference type="Proteomes" id="UP000467124"/>
    </source>
</evidence>
<evidence type="ECO:0000259" key="7">
    <source>
        <dbReference type="Pfam" id="PF08281"/>
    </source>
</evidence>
<evidence type="ECO:0000256" key="2">
    <source>
        <dbReference type="ARBA" id="ARBA00023015"/>
    </source>
</evidence>
<organism evidence="9 10">
    <name type="scientific">Nocardiopsis alba</name>
    <dbReference type="NCBI Taxonomy" id="53437"/>
    <lineage>
        <taxon>Bacteria</taxon>
        <taxon>Bacillati</taxon>
        <taxon>Actinomycetota</taxon>
        <taxon>Actinomycetes</taxon>
        <taxon>Streptosporangiales</taxon>
        <taxon>Nocardiopsidaceae</taxon>
        <taxon>Nocardiopsis</taxon>
    </lineage>
</organism>
<sequence>MGHTDVTPEVEAVWRIESARLIAVLTRMVGDVGLAEEFAQDALVSALEKWPEEGVPRKPGAWLTTVAKRRVLDRWRRDERFQRHMVELGRDLVEQDGSADFDAVLEEDYGDDLLKLMFVCCHPVLSTSARIALTLRMLGGLTTDEIARAFLVPEATVAQRIVRAKRTLAAKRVPFEVPSGEERDARLSDVLEVLYLVFNEGYTATSGDRWLRPELCDEAMRLGRVLVALTPSEPEAHGLLALMELQASRFRARVGTDGSPVPLAEQDRSRWDRLLIGRGMKALMASLPEDPAERGVYSLQAGIAAAHAVAVTAEDTDWRAIAALYEALVRRTGSPVVELNRAVAVSMAFGPEPALRIVDALRDSGALADYHLLPAVRGDLLRRLGREDEARTEHERAARLTRNERERELMVERARPGDRR</sequence>
<accession>A0A7K2IRV3</accession>
<feature type="domain" description="RNA polymerase sigma factor 70 region 4 type 2" evidence="7">
    <location>
        <begin position="118"/>
        <end position="168"/>
    </location>
</feature>
<reference evidence="9 10" key="1">
    <citation type="journal article" date="2019" name="Nat. Commun.">
        <title>The antimicrobial potential of Streptomyces from insect microbiomes.</title>
        <authorList>
            <person name="Chevrette M.G."/>
            <person name="Carlson C.M."/>
            <person name="Ortega H.E."/>
            <person name="Thomas C."/>
            <person name="Ananiev G.E."/>
            <person name="Barns K.J."/>
            <person name="Book A.J."/>
            <person name="Cagnazzo J."/>
            <person name="Carlos C."/>
            <person name="Flanigan W."/>
            <person name="Grubbs K.J."/>
            <person name="Horn H.A."/>
            <person name="Hoffmann F.M."/>
            <person name="Klassen J.L."/>
            <person name="Knack J.J."/>
            <person name="Lewin G.R."/>
            <person name="McDonald B.R."/>
            <person name="Muller L."/>
            <person name="Melo W.G.P."/>
            <person name="Pinto-Tomas A.A."/>
            <person name="Schmitz A."/>
            <person name="Wendt-Pienkowski E."/>
            <person name="Wildman S."/>
            <person name="Zhao M."/>
            <person name="Zhang F."/>
            <person name="Bugni T.S."/>
            <person name="Andes D.R."/>
            <person name="Pupo M.T."/>
            <person name="Currie C.R."/>
        </authorList>
    </citation>
    <scope>NUCLEOTIDE SEQUENCE [LARGE SCALE GENOMIC DNA]</scope>
    <source>
        <strain evidence="9 10">SID5840</strain>
    </source>
</reference>
<comment type="caution">
    <text evidence="9">The sequence shown here is derived from an EMBL/GenBank/DDBJ whole genome shotgun (WGS) entry which is preliminary data.</text>
</comment>
<evidence type="ECO:0000256" key="1">
    <source>
        <dbReference type="ARBA" id="ARBA00010641"/>
    </source>
</evidence>